<proteinExistence type="predicted"/>
<sequence length="54" mass="6083">MKKIISIILSCGLGSCLYNLWNGEPLRAAAFSGLVSLVVLNYMFWFDQDRGDKK</sequence>
<dbReference type="EMBL" id="NGMM01000002">
    <property type="protein sequence ID" value="OTP17570.1"/>
    <property type="molecule type" value="Genomic_DNA"/>
</dbReference>
<keyword evidence="1" id="KW-1133">Transmembrane helix</keyword>
<organism evidence="2">
    <name type="scientific">Candidatus Enterococcus clewellii</name>
    <dbReference type="NCBI Taxonomy" id="1834193"/>
    <lineage>
        <taxon>Bacteria</taxon>
        <taxon>Bacillati</taxon>
        <taxon>Bacillota</taxon>
        <taxon>Bacilli</taxon>
        <taxon>Lactobacillales</taxon>
        <taxon>Enterococcaceae</taxon>
        <taxon>Enterococcus</taxon>
    </lineage>
</organism>
<reference evidence="2" key="1">
    <citation type="submission" date="2017-05" db="EMBL/GenBank/DDBJ databases">
        <title>The Genome Sequence of Enterococcus sp. 9E7_DIV0242.</title>
        <authorList>
            <consortium name="The Broad Institute Genomics Platform"/>
            <consortium name="The Broad Institute Genomic Center for Infectious Diseases"/>
            <person name="Earl A."/>
            <person name="Manson A."/>
            <person name="Schwartman J."/>
            <person name="Gilmore M."/>
            <person name="Abouelleil A."/>
            <person name="Cao P."/>
            <person name="Chapman S."/>
            <person name="Cusick C."/>
            <person name="Shea T."/>
            <person name="Young S."/>
            <person name="Neafsey D."/>
            <person name="Nusbaum C."/>
            <person name="Birren B."/>
        </authorList>
    </citation>
    <scope>NUCLEOTIDE SEQUENCE [LARGE SCALE GENOMIC DNA]</scope>
    <source>
        <strain evidence="2">9E7_DIV0242</strain>
    </source>
</reference>
<protein>
    <recommendedName>
        <fullName evidence="5">Lipoprotein</fullName>
    </recommendedName>
</protein>
<keyword evidence="1" id="KW-0812">Transmembrane</keyword>
<dbReference type="EMBL" id="CP147247">
    <property type="protein sequence ID" value="WYJ91177.1"/>
    <property type="molecule type" value="Genomic_DNA"/>
</dbReference>
<evidence type="ECO:0000313" key="3">
    <source>
        <dbReference type="EMBL" id="WYJ91177.1"/>
    </source>
</evidence>
<reference evidence="3" key="2">
    <citation type="submission" date="2017-05" db="EMBL/GenBank/DDBJ databases">
        <authorList>
            <consortium name="The Broad Institute Genomics Platform"/>
            <consortium name="The Broad Institute Genomic Center for Infectious Diseases"/>
            <person name="Earl A."/>
            <person name="Manson A."/>
            <person name="Schwartman J."/>
            <person name="Gilmore M."/>
            <person name="Abouelleil A."/>
            <person name="Cao P."/>
            <person name="Chapman S."/>
            <person name="Cusick C."/>
            <person name="Shea T."/>
            <person name="Young S."/>
            <person name="Neafsey D."/>
            <person name="Nusbaum C."/>
            <person name="Birren B."/>
        </authorList>
    </citation>
    <scope>NUCLEOTIDE SEQUENCE</scope>
    <source>
        <strain evidence="3">9E7_DIV0242</strain>
    </source>
</reference>
<feature type="transmembrane region" description="Helical" evidence="1">
    <location>
        <begin position="26"/>
        <end position="46"/>
    </location>
</feature>
<evidence type="ECO:0000313" key="2">
    <source>
        <dbReference type="EMBL" id="OTP17570.1"/>
    </source>
</evidence>
<accession>A0A242KAJ8</accession>
<evidence type="ECO:0008006" key="5">
    <source>
        <dbReference type="Google" id="ProtNLM"/>
    </source>
</evidence>
<dbReference type="PROSITE" id="PS51257">
    <property type="entry name" value="PROKAR_LIPOPROTEIN"/>
    <property type="match status" value="1"/>
</dbReference>
<name>A0A242KAJ8_9ENTE</name>
<dbReference type="Proteomes" id="UP000195141">
    <property type="component" value="Chromosome"/>
</dbReference>
<evidence type="ECO:0000313" key="4">
    <source>
        <dbReference type="Proteomes" id="UP000195141"/>
    </source>
</evidence>
<reference evidence="3" key="3">
    <citation type="submission" date="2024-03" db="EMBL/GenBank/DDBJ databases">
        <title>The Genome Sequence of Enterococcus sp. DIV0242b.</title>
        <authorList>
            <consortium name="The Broad Institute Genomics Platform"/>
            <consortium name="The Broad Institute Microbial Omics Core"/>
            <consortium name="The Broad Institute Genomic Center for Infectious Diseases"/>
            <person name="Earl A."/>
            <person name="Manson A."/>
            <person name="Gilmore M."/>
            <person name="Schwartman J."/>
            <person name="Shea T."/>
            <person name="Abouelleil A."/>
            <person name="Cao P."/>
            <person name="Chapman S."/>
            <person name="Cusick C."/>
            <person name="Young S."/>
            <person name="Neafsey D."/>
            <person name="Nusbaum C."/>
            <person name="Birren B."/>
        </authorList>
    </citation>
    <scope>NUCLEOTIDE SEQUENCE</scope>
    <source>
        <strain evidence="3">9E7_DIV0242</strain>
    </source>
</reference>
<dbReference type="AlphaFoldDB" id="A0A242KAJ8"/>
<keyword evidence="4" id="KW-1185">Reference proteome</keyword>
<keyword evidence="1" id="KW-0472">Membrane</keyword>
<gene>
    <name evidence="2" type="ORF">A5888_001708</name>
    <name evidence="3" type="ORF">A5888_002945</name>
</gene>
<evidence type="ECO:0000256" key="1">
    <source>
        <dbReference type="SAM" id="Phobius"/>
    </source>
</evidence>